<dbReference type="SUPFAM" id="SSF64268">
    <property type="entry name" value="PX domain"/>
    <property type="match status" value="1"/>
</dbReference>
<dbReference type="InterPro" id="IPR007330">
    <property type="entry name" value="MIT_dom"/>
</dbReference>
<dbReference type="PANTHER" id="PTHR15508">
    <property type="entry name" value="RIBOSOMAL PROTEIN S6 KINASE"/>
    <property type="match status" value="1"/>
</dbReference>
<evidence type="ECO:0000313" key="5">
    <source>
        <dbReference type="Proteomes" id="UP000719412"/>
    </source>
</evidence>
<dbReference type="GO" id="GO:0035091">
    <property type="term" value="F:phosphatidylinositol binding"/>
    <property type="evidence" value="ECO:0007669"/>
    <property type="project" value="InterPro"/>
</dbReference>
<evidence type="ECO:0000256" key="1">
    <source>
        <dbReference type="SAM" id="MobiDB-lite"/>
    </source>
</evidence>
<dbReference type="SMART" id="SM00220">
    <property type="entry name" value="S_TKc"/>
    <property type="match status" value="1"/>
</dbReference>
<dbReference type="PROSITE" id="PS50011">
    <property type="entry name" value="PROTEIN_KINASE_DOM"/>
    <property type="match status" value="1"/>
</dbReference>
<keyword evidence="5" id="KW-1185">Reference proteome</keyword>
<dbReference type="Gene3D" id="3.30.1520.10">
    <property type="entry name" value="Phox-like domain"/>
    <property type="match status" value="1"/>
</dbReference>
<dbReference type="AlphaFoldDB" id="A0A8J6L9J4"/>
<dbReference type="SMART" id="SM00312">
    <property type="entry name" value="PX"/>
    <property type="match status" value="1"/>
</dbReference>
<evidence type="ECO:0000313" key="4">
    <source>
        <dbReference type="EMBL" id="KAH0813215.1"/>
    </source>
</evidence>
<dbReference type="SUPFAM" id="SSF56112">
    <property type="entry name" value="Protein kinase-like (PK-like)"/>
    <property type="match status" value="1"/>
</dbReference>
<feature type="region of interest" description="Disordered" evidence="1">
    <location>
        <begin position="189"/>
        <end position="211"/>
    </location>
</feature>
<dbReference type="GO" id="GO:0005524">
    <property type="term" value="F:ATP binding"/>
    <property type="evidence" value="ECO:0007669"/>
    <property type="project" value="InterPro"/>
</dbReference>
<dbReference type="Pfam" id="PF00787">
    <property type="entry name" value="PX"/>
    <property type="match status" value="1"/>
</dbReference>
<dbReference type="CDD" id="cd02677">
    <property type="entry name" value="MIT_SNX15"/>
    <property type="match status" value="1"/>
</dbReference>
<dbReference type="InterPro" id="IPR051866">
    <property type="entry name" value="Intracell_Sig-Traffick_Protein"/>
</dbReference>
<organism evidence="4 5">
    <name type="scientific">Tenebrio molitor</name>
    <name type="common">Yellow mealworm beetle</name>
    <dbReference type="NCBI Taxonomy" id="7067"/>
    <lineage>
        <taxon>Eukaryota</taxon>
        <taxon>Metazoa</taxon>
        <taxon>Ecdysozoa</taxon>
        <taxon>Arthropoda</taxon>
        <taxon>Hexapoda</taxon>
        <taxon>Insecta</taxon>
        <taxon>Pterygota</taxon>
        <taxon>Neoptera</taxon>
        <taxon>Endopterygota</taxon>
        <taxon>Coleoptera</taxon>
        <taxon>Polyphaga</taxon>
        <taxon>Cucujiformia</taxon>
        <taxon>Tenebrionidae</taxon>
        <taxon>Tenebrio</taxon>
    </lineage>
</organism>
<dbReference type="InterPro" id="IPR036871">
    <property type="entry name" value="PX_dom_sf"/>
</dbReference>
<dbReference type="GO" id="GO:0004672">
    <property type="term" value="F:protein kinase activity"/>
    <property type="evidence" value="ECO:0007669"/>
    <property type="project" value="InterPro"/>
</dbReference>
<dbReference type="SMART" id="SM00745">
    <property type="entry name" value="MIT"/>
    <property type="match status" value="1"/>
</dbReference>
<feature type="domain" description="PX" evidence="3">
    <location>
        <begin position="1"/>
        <end position="128"/>
    </location>
</feature>
<dbReference type="InterPro" id="IPR000719">
    <property type="entry name" value="Prot_kinase_dom"/>
</dbReference>
<sequence>MVSNGDNWVRIFDIPDISKHRKGFTIYKVISMLYPEACPDAITKITVWKRFNDFKKLHREIKVLHNKLNIKDKYPSLPSSTFFKRFDEETVQERRQSILNFLEYVGYHPQLFSSTVFVKFFECSHTPVEHLNSNINSIRADLNLPEDPEYFVANSDDERTISDTDSVTTSSDFLTDSVSQHNLKSMSKSRSSLNASITNSHHSKNSDSISVSTTTDSITLLDAQIYPTPPNTPRCAEDDTHYLVDASIHVSIAVELENDRKYEEAFTAYKAAIDILLKYGKDDKNYDRRQMVRYKTEKYLIRAEKIYNMYLTSEIQNLRQIVRSAEAEESPQNEDLHIQRPISDLYKYKVVRIIASGMLVLHSELQQLFYIKVGTVIHKTMKFLNDNLILPENVPYMVKLYNYYNCENALFLVLEYCGGKKLWDYIKYRSENPDDVFCHSDDQILKRVQEMELSDPESEHSYSDLINDYAASKRKTVKSARDVENEPLSDDSYEKVNVEDLTGTNRNLMDEPVPTRLLGVDLLMESSQINNASKADKASDEFAGANRRKYSEISNVDDVDVIQNFTVPMQDIVKWSAQLLLALEKLHALGVTCCDLQSQNLLIDDNGDLVLTYMCNVNEALDVFSSVSSIHVAPEIYTFEPVTDAVDWWCFGAILYELLVGMPLCTIHPDGLTSYTNLKIPKYVSPEGRSLLRQLLTFEPQQRLGFGVNGTENLKSHPFFHSVSWESLLAKYNC</sequence>
<feature type="compositionally biased region" description="Polar residues" evidence="1">
    <location>
        <begin position="189"/>
        <end position="200"/>
    </location>
</feature>
<evidence type="ECO:0000259" key="3">
    <source>
        <dbReference type="PROSITE" id="PS50195"/>
    </source>
</evidence>
<feature type="domain" description="Protein kinase" evidence="2">
    <location>
        <begin position="348"/>
        <end position="720"/>
    </location>
</feature>
<dbReference type="Pfam" id="PF04212">
    <property type="entry name" value="MIT"/>
    <property type="match status" value="1"/>
</dbReference>
<dbReference type="InterPro" id="IPR036181">
    <property type="entry name" value="MIT_dom_sf"/>
</dbReference>
<evidence type="ECO:0008006" key="6">
    <source>
        <dbReference type="Google" id="ProtNLM"/>
    </source>
</evidence>
<evidence type="ECO:0000259" key="2">
    <source>
        <dbReference type="PROSITE" id="PS50011"/>
    </source>
</evidence>
<accession>A0A8J6L9J4</accession>
<dbReference type="Pfam" id="PF00069">
    <property type="entry name" value="Pkinase"/>
    <property type="match status" value="1"/>
</dbReference>
<dbReference type="EMBL" id="JABDTM020025484">
    <property type="protein sequence ID" value="KAH0813215.1"/>
    <property type="molecule type" value="Genomic_DNA"/>
</dbReference>
<name>A0A8J6L9J4_TENMO</name>
<comment type="caution">
    <text evidence="4">The sequence shown here is derived from an EMBL/GenBank/DDBJ whole genome shotgun (WGS) entry which is preliminary data.</text>
</comment>
<dbReference type="InterPro" id="IPR001683">
    <property type="entry name" value="PX_dom"/>
</dbReference>
<proteinExistence type="predicted"/>
<reference evidence="4" key="2">
    <citation type="submission" date="2021-08" db="EMBL/GenBank/DDBJ databases">
        <authorList>
            <person name="Eriksson T."/>
        </authorList>
    </citation>
    <scope>NUCLEOTIDE SEQUENCE</scope>
    <source>
        <strain evidence="4">Stoneville</strain>
        <tissue evidence="4">Whole head</tissue>
    </source>
</reference>
<dbReference type="Gene3D" id="1.20.58.80">
    <property type="entry name" value="Phosphotransferase system, lactose/cellobiose-type IIA subunit"/>
    <property type="match status" value="1"/>
</dbReference>
<dbReference type="Proteomes" id="UP000719412">
    <property type="component" value="Unassembled WGS sequence"/>
</dbReference>
<dbReference type="SUPFAM" id="SSF116846">
    <property type="entry name" value="MIT domain"/>
    <property type="match status" value="1"/>
</dbReference>
<reference evidence="4" key="1">
    <citation type="journal article" date="2020" name="J Insects Food Feed">
        <title>The yellow mealworm (Tenebrio molitor) genome: a resource for the emerging insects as food and feed industry.</title>
        <authorList>
            <person name="Eriksson T."/>
            <person name="Andere A."/>
            <person name="Kelstrup H."/>
            <person name="Emery V."/>
            <person name="Picard C."/>
        </authorList>
    </citation>
    <scope>NUCLEOTIDE SEQUENCE</scope>
    <source>
        <strain evidence="4">Stoneville</strain>
        <tissue evidence="4">Whole head</tissue>
    </source>
</reference>
<dbReference type="Gene3D" id="1.10.510.10">
    <property type="entry name" value="Transferase(Phosphotransferase) domain 1"/>
    <property type="match status" value="1"/>
</dbReference>
<dbReference type="PROSITE" id="PS50195">
    <property type="entry name" value="PX"/>
    <property type="match status" value="1"/>
</dbReference>
<gene>
    <name evidence="4" type="ORF">GEV33_009575</name>
</gene>
<protein>
    <recommendedName>
        <fullName evidence="6">Ribosomal protein S6 kinase delta-1</fullName>
    </recommendedName>
</protein>
<dbReference type="PANTHER" id="PTHR15508:SF8">
    <property type="entry name" value="LD24550P"/>
    <property type="match status" value="1"/>
</dbReference>
<dbReference type="InterPro" id="IPR011009">
    <property type="entry name" value="Kinase-like_dom_sf"/>
</dbReference>